<feature type="transmembrane region" description="Helical" evidence="6">
    <location>
        <begin position="276"/>
        <end position="297"/>
    </location>
</feature>
<dbReference type="InterPro" id="IPR020846">
    <property type="entry name" value="MFS_dom"/>
</dbReference>
<dbReference type="GO" id="GO:0016020">
    <property type="term" value="C:membrane"/>
    <property type="evidence" value="ECO:0007669"/>
    <property type="project" value="UniProtKB-SubCell"/>
</dbReference>
<dbReference type="Pfam" id="PF00083">
    <property type="entry name" value="Sugar_tr"/>
    <property type="match status" value="1"/>
</dbReference>
<dbReference type="PROSITE" id="PS00217">
    <property type="entry name" value="SUGAR_TRANSPORT_2"/>
    <property type="match status" value="1"/>
</dbReference>
<feature type="transmembrane region" description="Helical" evidence="6">
    <location>
        <begin position="148"/>
        <end position="168"/>
    </location>
</feature>
<dbReference type="EMBL" id="JASPKZ010005289">
    <property type="protein sequence ID" value="KAJ9588984.1"/>
    <property type="molecule type" value="Genomic_DNA"/>
</dbReference>
<reference evidence="8" key="2">
    <citation type="submission" date="2023-05" db="EMBL/GenBank/DDBJ databases">
        <authorList>
            <person name="Fouks B."/>
        </authorList>
    </citation>
    <scope>NUCLEOTIDE SEQUENCE</scope>
    <source>
        <strain evidence="8">Stay&amp;Tobe</strain>
        <tissue evidence="8">Testes</tissue>
    </source>
</reference>
<feature type="transmembrane region" description="Helical" evidence="6">
    <location>
        <begin position="348"/>
        <end position="368"/>
    </location>
</feature>
<feature type="transmembrane region" description="Helical" evidence="6">
    <location>
        <begin position="82"/>
        <end position="108"/>
    </location>
</feature>
<evidence type="ECO:0000256" key="3">
    <source>
        <dbReference type="ARBA" id="ARBA00022989"/>
    </source>
</evidence>
<evidence type="ECO:0000256" key="2">
    <source>
        <dbReference type="ARBA" id="ARBA00022692"/>
    </source>
</evidence>
<dbReference type="AlphaFoldDB" id="A0AAD7ZYA5"/>
<protein>
    <recommendedName>
        <fullName evidence="7">Major facilitator superfamily (MFS) profile domain-containing protein</fullName>
    </recommendedName>
</protein>
<evidence type="ECO:0000256" key="6">
    <source>
        <dbReference type="SAM" id="Phobius"/>
    </source>
</evidence>
<evidence type="ECO:0000313" key="8">
    <source>
        <dbReference type="EMBL" id="KAJ9588984.1"/>
    </source>
</evidence>
<evidence type="ECO:0000259" key="7">
    <source>
        <dbReference type="PROSITE" id="PS50850"/>
    </source>
</evidence>
<feature type="transmembrane region" description="Helical" evidence="6">
    <location>
        <begin position="380"/>
        <end position="399"/>
    </location>
</feature>
<feature type="transmembrane region" description="Helical" evidence="6">
    <location>
        <begin position="411"/>
        <end position="430"/>
    </location>
</feature>
<keyword evidence="3 6" id="KW-1133">Transmembrane helix</keyword>
<keyword evidence="2 6" id="KW-0812">Transmembrane</keyword>
<dbReference type="InterPro" id="IPR036259">
    <property type="entry name" value="MFS_trans_sf"/>
</dbReference>
<comment type="caution">
    <text evidence="8">The sequence shown here is derived from an EMBL/GenBank/DDBJ whole genome shotgun (WGS) entry which is preliminary data.</text>
</comment>
<comment type="subcellular location">
    <subcellularLocation>
        <location evidence="1">Membrane</location>
        <topology evidence="1">Multi-pass membrane protein</topology>
    </subcellularLocation>
</comment>
<sequence length="466" mass="51964">MTLGFSAVALPPMQGDNHRPSVSNQQASWIASIASISIPAGCLMIGGLLDQVGRRRSMMLLNVPAILGWVLIATTSEHQHLFFYQIYAGRLLTGIATGMASTPATVYLSEVADRNLRGALVTWTSIGISLGILIVYILGAILQENWRVVAGLSICFPALSIICIWLLVPESPVWLASKGYIQEAELVMKKMRGVSLENNLPEELQQELDTIAQNNNDNCRQHRSWRDLMKILKKPESYKPLLIMNAFFFFQQWSGIFVVVFYAVSIVKETGVSFDGYIASVLIGITRLIVSIVISYASKKYGRRILTNISGIGMTCSICVLAAFLTFMNDGILRRETAVSLNWIPISALIMYILTSSIGFLTLPWAMIGEVFPYEIRGPACGFTTCLAYIFSFIIVKLYPEMKDVWGNHGVFIFYTIIALIGSITMFKYLPETQGRTLEQIQQNFSKKEMAQEEKVVTEILLTEKT</sequence>
<dbReference type="FunFam" id="1.20.1250.20:FF:000249">
    <property type="entry name" value="facilitated trehalose transporter Tret1"/>
    <property type="match status" value="1"/>
</dbReference>
<dbReference type="InterPro" id="IPR003663">
    <property type="entry name" value="Sugar/inositol_transpt"/>
</dbReference>
<evidence type="ECO:0000256" key="4">
    <source>
        <dbReference type="ARBA" id="ARBA00023136"/>
    </source>
</evidence>
<dbReference type="PANTHER" id="PTHR48021">
    <property type="match status" value="1"/>
</dbReference>
<dbReference type="NCBIfam" id="TIGR00879">
    <property type="entry name" value="SP"/>
    <property type="match status" value="1"/>
</dbReference>
<feature type="transmembrane region" description="Helical" evidence="6">
    <location>
        <begin position="29"/>
        <end position="49"/>
    </location>
</feature>
<dbReference type="PRINTS" id="PR00171">
    <property type="entry name" value="SUGRTRNSPORT"/>
</dbReference>
<keyword evidence="9" id="KW-1185">Reference proteome</keyword>
<dbReference type="PROSITE" id="PS50850">
    <property type="entry name" value="MFS"/>
    <property type="match status" value="1"/>
</dbReference>
<dbReference type="InterPro" id="IPR050549">
    <property type="entry name" value="MFS_Trehalose_Transporter"/>
</dbReference>
<feature type="transmembrane region" description="Helical" evidence="6">
    <location>
        <begin position="309"/>
        <end position="328"/>
    </location>
</feature>
<gene>
    <name evidence="8" type="ORF">L9F63_017719</name>
</gene>
<dbReference type="InterPro" id="IPR005829">
    <property type="entry name" value="Sugar_transporter_CS"/>
</dbReference>
<keyword evidence="4 6" id="KW-0472">Membrane</keyword>
<feature type="transmembrane region" description="Helical" evidence="6">
    <location>
        <begin position="241"/>
        <end position="264"/>
    </location>
</feature>
<dbReference type="PANTHER" id="PTHR48021:SF89">
    <property type="entry name" value="FI02132P-RELATED"/>
    <property type="match status" value="1"/>
</dbReference>
<evidence type="ECO:0000256" key="5">
    <source>
        <dbReference type="RuleBase" id="RU003346"/>
    </source>
</evidence>
<dbReference type="InterPro" id="IPR005828">
    <property type="entry name" value="MFS_sugar_transport-like"/>
</dbReference>
<proteinExistence type="inferred from homology"/>
<feature type="transmembrane region" description="Helical" evidence="6">
    <location>
        <begin position="120"/>
        <end position="142"/>
    </location>
</feature>
<dbReference type="GO" id="GO:0022857">
    <property type="term" value="F:transmembrane transporter activity"/>
    <property type="evidence" value="ECO:0007669"/>
    <property type="project" value="InterPro"/>
</dbReference>
<organism evidence="8 9">
    <name type="scientific">Diploptera punctata</name>
    <name type="common">Pacific beetle cockroach</name>
    <dbReference type="NCBI Taxonomy" id="6984"/>
    <lineage>
        <taxon>Eukaryota</taxon>
        <taxon>Metazoa</taxon>
        <taxon>Ecdysozoa</taxon>
        <taxon>Arthropoda</taxon>
        <taxon>Hexapoda</taxon>
        <taxon>Insecta</taxon>
        <taxon>Pterygota</taxon>
        <taxon>Neoptera</taxon>
        <taxon>Polyneoptera</taxon>
        <taxon>Dictyoptera</taxon>
        <taxon>Blattodea</taxon>
        <taxon>Blaberoidea</taxon>
        <taxon>Blaberidae</taxon>
        <taxon>Diplopterinae</taxon>
        <taxon>Diploptera</taxon>
    </lineage>
</organism>
<dbReference type="Gene3D" id="1.20.1250.20">
    <property type="entry name" value="MFS general substrate transporter like domains"/>
    <property type="match status" value="1"/>
</dbReference>
<dbReference type="Proteomes" id="UP001233999">
    <property type="component" value="Unassembled WGS sequence"/>
</dbReference>
<evidence type="ECO:0000256" key="1">
    <source>
        <dbReference type="ARBA" id="ARBA00004141"/>
    </source>
</evidence>
<reference evidence="8" key="1">
    <citation type="journal article" date="2023" name="IScience">
        <title>Live-bearing cockroach genome reveals convergent evolutionary mechanisms linked to viviparity in insects and beyond.</title>
        <authorList>
            <person name="Fouks B."/>
            <person name="Harrison M.C."/>
            <person name="Mikhailova A.A."/>
            <person name="Marchal E."/>
            <person name="English S."/>
            <person name="Carruthers M."/>
            <person name="Jennings E.C."/>
            <person name="Chiamaka E.L."/>
            <person name="Frigard R.A."/>
            <person name="Pippel M."/>
            <person name="Attardo G.M."/>
            <person name="Benoit J.B."/>
            <person name="Bornberg-Bauer E."/>
            <person name="Tobe S.S."/>
        </authorList>
    </citation>
    <scope>NUCLEOTIDE SEQUENCE</scope>
    <source>
        <strain evidence="8">Stay&amp;Tobe</strain>
    </source>
</reference>
<feature type="domain" description="Major facilitator superfamily (MFS) profile" evidence="7">
    <location>
        <begin position="1"/>
        <end position="434"/>
    </location>
</feature>
<dbReference type="SUPFAM" id="SSF103473">
    <property type="entry name" value="MFS general substrate transporter"/>
    <property type="match status" value="1"/>
</dbReference>
<evidence type="ECO:0000313" key="9">
    <source>
        <dbReference type="Proteomes" id="UP001233999"/>
    </source>
</evidence>
<accession>A0AAD7ZYA5</accession>
<name>A0AAD7ZYA5_DIPPU</name>
<comment type="similarity">
    <text evidence="5">Belongs to the major facilitator superfamily. Sugar transporter (TC 2.A.1.1) family.</text>
</comment>
<keyword evidence="5" id="KW-0813">Transport</keyword>